<reference evidence="2 3" key="1">
    <citation type="submission" date="2022-10" db="EMBL/GenBank/DDBJ databases">
        <title>Comparative genomics and taxonomic characterization of three novel marine species of genus Reichenbachiella exhibiting antioxidant and polysaccharide degradation activities.</title>
        <authorList>
            <person name="Muhammad N."/>
            <person name="Lee Y.-J."/>
            <person name="Ko J."/>
            <person name="Kim S.-G."/>
        </authorList>
    </citation>
    <scope>NUCLEOTIDE SEQUENCE [LARGE SCALE GENOMIC DNA]</scope>
    <source>
        <strain evidence="2 3">ABR2-5</strain>
    </source>
</reference>
<dbReference type="RefSeq" id="WP_264140027.1">
    <property type="nucleotide sequence ID" value="NZ_JAOYOD010000001.1"/>
</dbReference>
<evidence type="ECO:0000256" key="1">
    <source>
        <dbReference type="SAM" id="Phobius"/>
    </source>
</evidence>
<accession>A0ABT3CZI2</accession>
<dbReference type="EMBL" id="JAOYOD010000001">
    <property type="protein sequence ID" value="MCV9389110.1"/>
    <property type="molecule type" value="Genomic_DNA"/>
</dbReference>
<protein>
    <submittedName>
        <fullName evidence="2">Uncharacterized protein</fullName>
    </submittedName>
</protein>
<name>A0ABT3CZI2_9BACT</name>
<keyword evidence="1" id="KW-0472">Membrane</keyword>
<organism evidence="2 3">
    <name type="scientific">Reichenbachiella ulvae</name>
    <dbReference type="NCBI Taxonomy" id="2980104"/>
    <lineage>
        <taxon>Bacteria</taxon>
        <taxon>Pseudomonadati</taxon>
        <taxon>Bacteroidota</taxon>
        <taxon>Cytophagia</taxon>
        <taxon>Cytophagales</taxon>
        <taxon>Reichenbachiellaceae</taxon>
        <taxon>Reichenbachiella</taxon>
    </lineage>
</organism>
<keyword evidence="1" id="KW-0812">Transmembrane</keyword>
<evidence type="ECO:0000313" key="2">
    <source>
        <dbReference type="EMBL" id="MCV9389110.1"/>
    </source>
</evidence>
<sequence>MGGEGFARWAAGTNKNNRQLLRGDGNATYKNFDKSYITDYIISRKPRVFKEATPEYMAELHRKLQYRRKREIRRKIKAAIISVSIVGLLGFLLFFY</sequence>
<comment type="caution">
    <text evidence="2">The sequence shown here is derived from an EMBL/GenBank/DDBJ whole genome shotgun (WGS) entry which is preliminary data.</text>
</comment>
<keyword evidence="1" id="KW-1133">Transmembrane helix</keyword>
<feature type="transmembrane region" description="Helical" evidence="1">
    <location>
        <begin position="76"/>
        <end position="95"/>
    </location>
</feature>
<evidence type="ECO:0000313" key="3">
    <source>
        <dbReference type="Proteomes" id="UP001300692"/>
    </source>
</evidence>
<keyword evidence="3" id="KW-1185">Reference proteome</keyword>
<dbReference type="Proteomes" id="UP001300692">
    <property type="component" value="Unassembled WGS sequence"/>
</dbReference>
<gene>
    <name evidence="2" type="ORF">N7U62_20725</name>
</gene>
<proteinExistence type="predicted"/>